<proteinExistence type="predicted"/>
<dbReference type="AlphaFoldDB" id="A0A0W0FYX4"/>
<keyword evidence="1" id="KW-0175">Coiled coil</keyword>
<dbReference type="eggNOG" id="ENOG502RC5S">
    <property type="taxonomic scope" value="Eukaryota"/>
</dbReference>
<evidence type="ECO:0000313" key="3">
    <source>
        <dbReference type="Proteomes" id="UP000054988"/>
    </source>
</evidence>
<comment type="caution">
    <text evidence="2">The sequence shown here is derived from an EMBL/GenBank/DDBJ whole genome shotgun (WGS) entry which is preliminary data.</text>
</comment>
<dbReference type="InterPro" id="IPR032675">
    <property type="entry name" value="LRR_dom_sf"/>
</dbReference>
<reference evidence="2 3" key="1">
    <citation type="submission" date="2015-12" db="EMBL/GenBank/DDBJ databases">
        <title>Draft genome sequence of Moniliophthora roreri, the causal agent of frosty pod rot of cacao.</title>
        <authorList>
            <person name="Aime M.C."/>
            <person name="Diaz-Valderrama J.R."/>
            <person name="Kijpornyongpan T."/>
            <person name="Phillips-Mora W."/>
        </authorList>
    </citation>
    <scope>NUCLEOTIDE SEQUENCE [LARGE SCALE GENOMIC DNA]</scope>
    <source>
        <strain evidence="2 3">MCA 2952</strain>
    </source>
</reference>
<dbReference type="Proteomes" id="UP000054988">
    <property type="component" value="Unassembled WGS sequence"/>
</dbReference>
<protein>
    <submittedName>
        <fullName evidence="2">Uncharacterized protein</fullName>
    </submittedName>
</protein>
<name>A0A0W0FYX4_MONRR</name>
<sequence length="589" mass="67211">MVPTSRFTSLLDTNFAPNPEEVNEIRDLLHEPEKELHVLEEQISRLRARRDELKSFVNRHRALLSPIRQIPRDVLEEIMIHCLPINRFPICSSAEPPLLLTAICRSWREIALSTPHLWNTIHINLPPALRPELNDTLASVIKERSQGVQRWLNSSGSLPLTFSLHTNGMWHIGRGNEVLMESPQFGNTVLGMYRPFVEMLMAFSSRWEHAVFSQVPPSVMEIIGTLEENAVSQLKFLRLVNCTDPSDSIAVVSNLMMAPKIQSLYLCGYVKNPLHYPAPWKNLTELEITRPVDSRDGIITQHVALEILARCSQRLESIVLDIRPTHEHPHSHIPMIDLPHLRELDLEFYQYTLAWTFVGDAPDPQVVIEAMETVFDAINVPALTSLGVKIDGLKLPSAAIREPPPFVSLIERCKCDLLYLSLFMPLPDQVFLEHLLPLVPSLTVLKVTDWRYEEIEELDGYLDPRCTSSHTITERLLQGLATQPCQELEEVHFISVNPSIAELLFQFARDRQWALRVFKVDFCHFVEGDEAALWVNELKKRGIKVRWRSPGSQLKRLKGEANEGFVTNSFPFHDISGDPNTGSLLEVIY</sequence>
<evidence type="ECO:0000313" key="2">
    <source>
        <dbReference type="EMBL" id="KTB41533.1"/>
    </source>
</evidence>
<dbReference type="Gene3D" id="3.80.10.10">
    <property type="entry name" value="Ribonuclease Inhibitor"/>
    <property type="match status" value="1"/>
</dbReference>
<accession>A0A0W0FYX4</accession>
<evidence type="ECO:0000256" key="1">
    <source>
        <dbReference type="SAM" id="Coils"/>
    </source>
</evidence>
<gene>
    <name evidence="2" type="ORF">WG66_5885</name>
</gene>
<organism evidence="2 3">
    <name type="scientific">Moniliophthora roreri</name>
    <name type="common">Frosty pod rot fungus</name>
    <name type="synonym">Monilia roreri</name>
    <dbReference type="NCBI Taxonomy" id="221103"/>
    <lineage>
        <taxon>Eukaryota</taxon>
        <taxon>Fungi</taxon>
        <taxon>Dikarya</taxon>
        <taxon>Basidiomycota</taxon>
        <taxon>Agaricomycotina</taxon>
        <taxon>Agaricomycetes</taxon>
        <taxon>Agaricomycetidae</taxon>
        <taxon>Agaricales</taxon>
        <taxon>Marasmiineae</taxon>
        <taxon>Marasmiaceae</taxon>
        <taxon>Moniliophthora</taxon>
    </lineage>
</organism>
<dbReference type="EMBL" id="LATX01001445">
    <property type="protein sequence ID" value="KTB41533.1"/>
    <property type="molecule type" value="Genomic_DNA"/>
</dbReference>
<feature type="coiled-coil region" evidence="1">
    <location>
        <begin position="29"/>
        <end position="56"/>
    </location>
</feature>
<dbReference type="SUPFAM" id="SSF52047">
    <property type="entry name" value="RNI-like"/>
    <property type="match status" value="1"/>
</dbReference>